<dbReference type="PROSITE" id="PS50109">
    <property type="entry name" value="HIS_KIN"/>
    <property type="match status" value="1"/>
</dbReference>
<comment type="caution">
    <text evidence="12">The sequence shown here is derived from an EMBL/GenBank/DDBJ whole genome shotgun (WGS) entry which is preliminary data.</text>
</comment>
<dbReference type="SMART" id="SM00387">
    <property type="entry name" value="HATPase_c"/>
    <property type="match status" value="1"/>
</dbReference>
<dbReference type="Pfam" id="PF13675">
    <property type="entry name" value="PilJ"/>
    <property type="match status" value="1"/>
</dbReference>
<organism evidence="12 13">
    <name type="scientific">Pseudoalteromonas marina</name>
    <dbReference type="NCBI Taxonomy" id="267375"/>
    <lineage>
        <taxon>Bacteria</taxon>
        <taxon>Pseudomonadati</taxon>
        <taxon>Pseudomonadota</taxon>
        <taxon>Gammaproteobacteria</taxon>
        <taxon>Alteromonadales</taxon>
        <taxon>Pseudoalteromonadaceae</taxon>
        <taxon>Pseudoalteromonas</taxon>
    </lineage>
</organism>
<evidence type="ECO:0000259" key="11">
    <source>
        <dbReference type="PROSITE" id="PS50110"/>
    </source>
</evidence>
<dbReference type="CDD" id="cd00082">
    <property type="entry name" value="HisKA"/>
    <property type="match status" value="1"/>
</dbReference>
<gene>
    <name evidence="12" type="ORF">Q8W34_08480</name>
</gene>
<dbReference type="PANTHER" id="PTHR43719">
    <property type="entry name" value="TWO-COMPONENT HISTIDINE KINASE"/>
    <property type="match status" value="1"/>
</dbReference>
<dbReference type="EMBL" id="JAUYVT010000006">
    <property type="protein sequence ID" value="MDP2564668.1"/>
    <property type="molecule type" value="Genomic_DNA"/>
</dbReference>
<keyword evidence="6 9" id="KW-1133">Transmembrane helix</keyword>
<dbReference type="InterPro" id="IPR001789">
    <property type="entry name" value="Sig_transdc_resp-reg_receiver"/>
</dbReference>
<feature type="transmembrane region" description="Helical" evidence="9">
    <location>
        <begin position="180"/>
        <end position="198"/>
    </location>
</feature>
<dbReference type="CDD" id="cd17546">
    <property type="entry name" value="REC_hyHK_CKI1_RcsC-like"/>
    <property type="match status" value="1"/>
</dbReference>
<evidence type="ECO:0000313" key="12">
    <source>
        <dbReference type="EMBL" id="MDP2564668.1"/>
    </source>
</evidence>
<evidence type="ECO:0000256" key="2">
    <source>
        <dbReference type="ARBA" id="ARBA00004141"/>
    </source>
</evidence>
<dbReference type="RefSeq" id="WP_305471868.1">
    <property type="nucleotide sequence ID" value="NZ_JAUYVT010000006.1"/>
</dbReference>
<evidence type="ECO:0000256" key="3">
    <source>
        <dbReference type="ARBA" id="ARBA00012438"/>
    </source>
</evidence>
<dbReference type="Proteomes" id="UP001177212">
    <property type="component" value="Unassembled WGS sequence"/>
</dbReference>
<evidence type="ECO:0000256" key="8">
    <source>
        <dbReference type="PROSITE-ProRule" id="PRU00169"/>
    </source>
</evidence>
<evidence type="ECO:0000259" key="10">
    <source>
        <dbReference type="PROSITE" id="PS50109"/>
    </source>
</evidence>
<dbReference type="SUPFAM" id="SSF52172">
    <property type="entry name" value="CheY-like"/>
    <property type="match status" value="1"/>
</dbReference>
<accession>A0ABT9FD11</accession>
<dbReference type="InterPro" id="IPR005467">
    <property type="entry name" value="His_kinase_dom"/>
</dbReference>
<dbReference type="PANTHER" id="PTHR43719:SF28">
    <property type="entry name" value="PEROXIDE STRESS-ACTIVATED HISTIDINE KINASE MAK1-RELATED"/>
    <property type="match status" value="1"/>
</dbReference>
<dbReference type="InterPro" id="IPR050956">
    <property type="entry name" value="2C_system_His_kinase"/>
</dbReference>
<protein>
    <recommendedName>
        <fullName evidence="3">histidine kinase</fullName>
        <ecNumber evidence="3">2.7.13.3</ecNumber>
    </recommendedName>
</protein>
<dbReference type="Pfam" id="PF00072">
    <property type="entry name" value="Response_reg"/>
    <property type="match status" value="1"/>
</dbReference>
<dbReference type="InterPro" id="IPR029095">
    <property type="entry name" value="NarX-like_N"/>
</dbReference>
<dbReference type="InterPro" id="IPR003661">
    <property type="entry name" value="HisK_dim/P_dom"/>
</dbReference>
<evidence type="ECO:0000256" key="6">
    <source>
        <dbReference type="ARBA" id="ARBA00022989"/>
    </source>
</evidence>
<evidence type="ECO:0000256" key="1">
    <source>
        <dbReference type="ARBA" id="ARBA00000085"/>
    </source>
</evidence>
<dbReference type="Gene3D" id="1.10.287.130">
    <property type="match status" value="1"/>
</dbReference>
<reference evidence="12" key="1">
    <citation type="submission" date="2023-07" db="EMBL/GenBank/DDBJ databases">
        <title>Genome content predicts the carbon catabolic preferences of heterotrophic bacteria.</title>
        <authorList>
            <person name="Gralka M."/>
        </authorList>
    </citation>
    <scope>NUCLEOTIDE SEQUENCE</scope>
    <source>
        <strain evidence="12">4G09</strain>
    </source>
</reference>
<keyword evidence="13" id="KW-1185">Reference proteome</keyword>
<dbReference type="Pfam" id="PF02518">
    <property type="entry name" value="HATPase_c"/>
    <property type="match status" value="1"/>
</dbReference>
<keyword evidence="4 8" id="KW-0597">Phosphoprotein</keyword>
<feature type="modified residue" description="4-aspartylphosphate" evidence="8">
    <location>
        <position position="505"/>
    </location>
</feature>
<feature type="transmembrane region" description="Helical" evidence="9">
    <location>
        <begin position="12"/>
        <end position="34"/>
    </location>
</feature>
<dbReference type="InterPro" id="IPR036097">
    <property type="entry name" value="HisK_dim/P_sf"/>
</dbReference>
<dbReference type="InterPro" id="IPR003594">
    <property type="entry name" value="HATPase_dom"/>
</dbReference>
<dbReference type="SMART" id="SM00448">
    <property type="entry name" value="REC"/>
    <property type="match status" value="1"/>
</dbReference>
<feature type="domain" description="Response regulatory" evidence="11">
    <location>
        <begin position="456"/>
        <end position="570"/>
    </location>
</feature>
<dbReference type="SUPFAM" id="SSF47384">
    <property type="entry name" value="Homodimeric domain of signal transducing histidine kinase"/>
    <property type="match status" value="1"/>
</dbReference>
<feature type="domain" description="Histidine kinase" evidence="10">
    <location>
        <begin position="232"/>
        <end position="440"/>
    </location>
</feature>
<sequence>MFEVVANIRLRNRWALIAIALLISVSVSLMQYFFSVQKNDANIINIAGKQRMLSQKIAWHGDKLLTSQVPSTSHQQSLDASLSLFKANHQYLLLKNDNGQYKYLSPELIKLYMQSPIELDLRVQKFIQQVEGLLYKQEKINPDVFSVKRMEGLLKYLDQAVGLFEKASVKKVAWVSSAELFFWLLTMLLLIGVLRFVFIPMEKQITKALLKYQQQKDFAQQVSKNKEHFIARASHEFRTPLQGFVTSIDSLEVSNSQKSIKTQASYCASRIIAMLDELQDLQALSLGRWALKPSNENLLQSFNKVLLGYEFGYNQKGIALVRALDSTLDQAIKLDHQRFQQVLAELVGNALKFTEEGSVTVKACVSNKQLTVTITDTGSGLTKPVSRSTFDSSNQNNHFQGLRTGLARVQYIVDAFDGNIVFENTSPNGVRVTLKMPVVIDESAPSFSALLPINMHCLVVEDNPLNMHILTRILSQLNYSYECAKNGKVACEMATKNEYQVIFMDLNMPIMDGFEAIKKIRIFDANTPIIVVTANTSTEDMKLVYEYGASGHIHKPICKQAIVEELVNVCISSGTN</sequence>
<dbReference type="Gene3D" id="3.40.50.2300">
    <property type="match status" value="1"/>
</dbReference>
<evidence type="ECO:0000256" key="7">
    <source>
        <dbReference type="ARBA" id="ARBA00023136"/>
    </source>
</evidence>
<evidence type="ECO:0000256" key="5">
    <source>
        <dbReference type="ARBA" id="ARBA00022692"/>
    </source>
</evidence>
<evidence type="ECO:0000313" key="13">
    <source>
        <dbReference type="Proteomes" id="UP001177212"/>
    </source>
</evidence>
<evidence type="ECO:0000256" key="4">
    <source>
        <dbReference type="ARBA" id="ARBA00022553"/>
    </source>
</evidence>
<name>A0ABT9FD11_9GAMM</name>
<dbReference type="InterPro" id="IPR011006">
    <property type="entry name" value="CheY-like_superfamily"/>
</dbReference>
<dbReference type="EC" id="2.7.13.3" evidence="3"/>
<dbReference type="SUPFAM" id="SSF55874">
    <property type="entry name" value="ATPase domain of HSP90 chaperone/DNA topoisomerase II/histidine kinase"/>
    <property type="match status" value="1"/>
</dbReference>
<dbReference type="PROSITE" id="PS50110">
    <property type="entry name" value="RESPONSE_REGULATORY"/>
    <property type="match status" value="1"/>
</dbReference>
<dbReference type="Gene3D" id="3.30.565.10">
    <property type="entry name" value="Histidine kinase-like ATPase, C-terminal domain"/>
    <property type="match status" value="1"/>
</dbReference>
<comment type="subcellular location">
    <subcellularLocation>
        <location evidence="2">Membrane</location>
        <topology evidence="2">Multi-pass membrane protein</topology>
    </subcellularLocation>
</comment>
<keyword evidence="5 9" id="KW-0812">Transmembrane</keyword>
<evidence type="ECO:0000256" key="9">
    <source>
        <dbReference type="SAM" id="Phobius"/>
    </source>
</evidence>
<proteinExistence type="predicted"/>
<keyword evidence="7 9" id="KW-0472">Membrane</keyword>
<comment type="catalytic activity">
    <reaction evidence="1">
        <text>ATP + protein L-histidine = ADP + protein N-phospho-L-histidine.</text>
        <dbReference type="EC" id="2.7.13.3"/>
    </reaction>
</comment>
<dbReference type="InterPro" id="IPR036890">
    <property type="entry name" value="HATPase_C_sf"/>
</dbReference>